<dbReference type="AlphaFoldDB" id="A0A413T2L9"/>
<evidence type="ECO:0000256" key="2">
    <source>
        <dbReference type="ARBA" id="ARBA00022475"/>
    </source>
</evidence>
<dbReference type="Proteomes" id="UP000283855">
    <property type="component" value="Unassembled WGS sequence"/>
</dbReference>
<evidence type="ECO:0000256" key="5">
    <source>
        <dbReference type="ARBA" id="ARBA00023136"/>
    </source>
</evidence>
<evidence type="ECO:0000256" key="6">
    <source>
        <dbReference type="SAM" id="Phobius"/>
    </source>
</evidence>
<evidence type="ECO:0000256" key="4">
    <source>
        <dbReference type="ARBA" id="ARBA00022989"/>
    </source>
</evidence>
<dbReference type="EMBL" id="QSFT01000006">
    <property type="protein sequence ID" value="RHA77435.1"/>
    <property type="molecule type" value="Genomic_DNA"/>
</dbReference>
<comment type="subcellular location">
    <subcellularLocation>
        <location evidence="1">Cell membrane</location>
        <topology evidence="1">Multi-pass membrane protein</topology>
    </subcellularLocation>
</comment>
<feature type="transmembrane region" description="Helical" evidence="6">
    <location>
        <begin position="293"/>
        <end position="315"/>
    </location>
</feature>
<dbReference type="InterPro" id="IPR025405">
    <property type="entry name" value="DUF4131"/>
</dbReference>
<proteinExistence type="predicted"/>
<evidence type="ECO:0000259" key="7">
    <source>
        <dbReference type="Pfam" id="PF03772"/>
    </source>
</evidence>
<sequence>MALATGIFLFDRFLADCCSLELSLLGLVLSVVAAAACHGMSRPAVRYVFGAVTFLCFFWLGGILYLMEDRQVSYEWPSDEVAYQGVVETVPQRKGKTWQAQVKVMSWKPAGDSLQATGQWKKVDRSILLYWMPDTTGQTILQCGDKICFYASVSRPVSDVDFSGFDYGAYLHRQGISGTGLAFAGRWMRLEQAGSRGFRQQALLVREHVVRRYEEWGLDGDVLAVVSALTVGDKSDLTPELKATYSASGASHVLALSGLHIGILAGILTLLLYPLRLFPLGRSLTGVLTVLLLWAFAFLSGLSASVVRAVTMFSLYVGASFFLEGRFFGFLSLSLAAFLMLLYRPFYLFDVSFQLSFLAVWGILLFYPVFSGWLPAGYRRIRWLWNTLSVSMAAQLGTLPFVLFYFGAFPTYFLLANLLVTPLAVCILGSSLAALAFERIPWMGERAADLVRLSAEALNGSMFQIQQLSGSQVTSVYISGFQLVLCYLLLALLYAYWTGKRKHVLISFLIVLNVLLGTRILDWIKPVDERLYFARSELYSRRRQSLTRLAEADGVYRIDSLSVGLMKSSRWKGKQAASRLPLDYAYICRGFKGNITSLSRVFELKHVVLDLSLSDAYRLSLKEECKKLGIPCVEISSKGSWGIVRQNLK</sequence>
<dbReference type="Pfam" id="PF13567">
    <property type="entry name" value="DUF4131"/>
    <property type="match status" value="1"/>
</dbReference>
<evidence type="ECO:0000256" key="1">
    <source>
        <dbReference type="ARBA" id="ARBA00004651"/>
    </source>
</evidence>
<feature type="transmembrane region" description="Helical" evidence="6">
    <location>
        <begin position="22"/>
        <end position="41"/>
    </location>
</feature>
<feature type="domain" description="DUF4131" evidence="8">
    <location>
        <begin position="21"/>
        <end position="182"/>
    </location>
</feature>
<reference evidence="9 10" key="1">
    <citation type="submission" date="2018-08" db="EMBL/GenBank/DDBJ databases">
        <title>A genome reference for cultivated species of the human gut microbiota.</title>
        <authorList>
            <person name="Zou Y."/>
            <person name="Xue W."/>
            <person name="Luo G."/>
        </authorList>
    </citation>
    <scope>NUCLEOTIDE SEQUENCE [LARGE SCALE GENOMIC DNA]</scope>
    <source>
        <strain evidence="9 10">AM42-38</strain>
    </source>
</reference>
<feature type="transmembrane region" description="Helical" evidence="6">
    <location>
        <begin position="476"/>
        <end position="497"/>
    </location>
</feature>
<organism evidence="9 10">
    <name type="scientific">Phocaeicola coprophilus</name>
    <dbReference type="NCBI Taxonomy" id="387090"/>
    <lineage>
        <taxon>Bacteria</taxon>
        <taxon>Pseudomonadati</taxon>
        <taxon>Bacteroidota</taxon>
        <taxon>Bacteroidia</taxon>
        <taxon>Bacteroidales</taxon>
        <taxon>Bacteroidaceae</taxon>
        <taxon>Phocaeicola</taxon>
    </lineage>
</organism>
<feature type="transmembrane region" description="Helical" evidence="6">
    <location>
        <begin position="353"/>
        <end position="376"/>
    </location>
</feature>
<dbReference type="NCBIfam" id="TIGR00360">
    <property type="entry name" value="ComEC_N-term"/>
    <property type="match status" value="1"/>
</dbReference>
<feature type="transmembrane region" description="Helical" evidence="6">
    <location>
        <begin position="47"/>
        <end position="67"/>
    </location>
</feature>
<dbReference type="GO" id="GO:0005886">
    <property type="term" value="C:plasma membrane"/>
    <property type="evidence" value="ECO:0007669"/>
    <property type="project" value="UniProtKB-SubCell"/>
</dbReference>
<accession>A0A413T2L9</accession>
<dbReference type="InterPro" id="IPR004477">
    <property type="entry name" value="ComEC_N"/>
</dbReference>
<dbReference type="InterPro" id="IPR052159">
    <property type="entry name" value="Competence_DNA_uptake"/>
</dbReference>
<keyword evidence="3 6" id="KW-0812">Transmembrane</keyword>
<dbReference type="RefSeq" id="WP_118400079.1">
    <property type="nucleotide sequence ID" value="NZ_CABJGD010000006.1"/>
</dbReference>
<keyword evidence="2" id="KW-1003">Cell membrane</keyword>
<evidence type="ECO:0000256" key="3">
    <source>
        <dbReference type="ARBA" id="ARBA00022692"/>
    </source>
</evidence>
<evidence type="ECO:0000313" key="9">
    <source>
        <dbReference type="EMBL" id="RHA77435.1"/>
    </source>
</evidence>
<feature type="transmembrane region" description="Helical" evidence="6">
    <location>
        <begin position="253"/>
        <end position="273"/>
    </location>
</feature>
<dbReference type="PANTHER" id="PTHR30619">
    <property type="entry name" value="DNA INTERNALIZATION/COMPETENCE PROTEIN COMEC/REC2"/>
    <property type="match status" value="1"/>
</dbReference>
<gene>
    <name evidence="9" type="ORF">DW921_04075</name>
</gene>
<dbReference type="PANTHER" id="PTHR30619:SF1">
    <property type="entry name" value="RECOMBINATION PROTEIN 2"/>
    <property type="match status" value="1"/>
</dbReference>
<feature type="domain" description="ComEC/Rec2-related protein" evidence="7">
    <location>
        <begin position="229"/>
        <end position="498"/>
    </location>
</feature>
<keyword evidence="4 6" id="KW-1133">Transmembrane helix</keyword>
<evidence type="ECO:0000259" key="8">
    <source>
        <dbReference type="Pfam" id="PF13567"/>
    </source>
</evidence>
<comment type="caution">
    <text evidence="9">The sequence shown here is derived from an EMBL/GenBank/DDBJ whole genome shotgun (WGS) entry which is preliminary data.</text>
</comment>
<feature type="transmembrane region" description="Helical" evidence="6">
    <location>
        <begin position="412"/>
        <end position="437"/>
    </location>
</feature>
<name>A0A413T2L9_9BACT</name>
<keyword evidence="5 6" id="KW-0472">Membrane</keyword>
<dbReference type="Pfam" id="PF03772">
    <property type="entry name" value="Competence"/>
    <property type="match status" value="1"/>
</dbReference>
<protein>
    <submittedName>
        <fullName evidence="9">ComEC family competence protein</fullName>
    </submittedName>
</protein>
<evidence type="ECO:0000313" key="10">
    <source>
        <dbReference type="Proteomes" id="UP000283855"/>
    </source>
</evidence>
<feature type="transmembrane region" description="Helical" evidence="6">
    <location>
        <begin position="327"/>
        <end position="347"/>
    </location>
</feature>
<feature type="transmembrane region" description="Helical" evidence="6">
    <location>
        <begin position="383"/>
        <end position="406"/>
    </location>
</feature>